<dbReference type="OrthoDB" id="9805682at2"/>
<dbReference type="Pfam" id="PF00482">
    <property type="entry name" value="T2SSF"/>
    <property type="match status" value="2"/>
</dbReference>
<comment type="subcellular location">
    <subcellularLocation>
        <location evidence="1">Cell membrane</location>
        <topology evidence="1">Multi-pass membrane protein</topology>
    </subcellularLocation>
</comment>
<evidence type="ECO:0000256" key="1">
    <source>
        <dbReference type="ARBA" id="ARBA00004651"/>
    </source>
</evidence>
<sequence>MASFAYRGVTRQGQANTGEVQARDKAEAVQRVRSLGLVPVEITESLPSTAQKPKMKADARTRADIARSLGELGVLLNAGIPLDRALALGLDTIERPAVLDAFRRLLAQVREGTPLSQAMTEQPALFPPSAQAVIEAGEANGKLGDALARIARIFAQEEEMRRLIGGAMIYPAALMLLAGAVILVMLLYVVPQFESLFATAQERLPASSRALMAASQGLRAHGLIIAALGGASLLGLRQLLRQPAARIARDRLMLRLPQIGPLVRAIEASRLARTLGGLIEGGVPLPDALAMACRSVSNHSISASIADVAAQVREGGALTPLIAATGALPRMAIGFFRTGEETSQLGMMLERLADVLERDVTRRIERLVAILTPAITIGLGGAVAAIIASIMTAILGFNDLAVGQ</sequence>
<dbReference type="Proteomes" id="UP000290958">
    <property type="component" value="Unassembled WGS sequence"/>
</dbReference>
<feature type="transmembrane region" description="Helical" evidence="7">
    <location>
        <begin position="169"/>
        <end position="190"/>
    </location>
</feature>
<gene>
    <name evidence="9" type="ORF">EQG66_04995</name>
</gene>
<keyword evidence="4 7" id="KW-0812">Transmembrane</keyword>
<comment type="caution">
    <text evidence="9">The sequence shown here is derived from an EMBL/GenBank/DDBJ whole genome shotgun (WGS) entry which is preliminary data.</text>
</comment>
<evidence type="ECO:0000256" key="2">
    <source>
        <dbReference type="ARBA" id="ARBA00005745"/>
    </source>
</evidence>
<protein>
    <submittedName>
        <fullName evidence="9">Type II secretion system F family protein</fullName>
    </submittedName>
</protein>
<name>A0A4V1N3U6_9SPHN</name>
<feature type="transmembrane region" description="Helical" evidence="7">
    <location>
        <begin position="210"/>
        <end position="236"/>
    </location>
</feature>
<evidence type="ECO:0000256" key="6">
    <source>
        <dbReference type="ARBA" id="ARBA00023136"/>
    </source>
</evidence>
<evidence type="ECO:0000313" key="10">
    <source>
        <dbReference type="Proteomes" id="UP000290958"/>
    </source>
</evidence>
<dbReference type="PRINTS" id="PR00812">
    <property type="entry name" value="BCTERIALGSPF"/>
</dbReference>
<feature type="domain" description="Type II secretion system protein GspF" evidence="8">
    <location>
        <begin position="272"/>
        <end position="392"/>
    </location>
</feature>
<accession>A0A4V1N3U6</accession>
<dbReference type="PANTHER" id="PTHR30012">
    <property type="entry name" value="GENERAL SECRETION PATHWAY PROTEIN"/>
    <property type="match status" value="1"/>
</dbReference>
<evidence type="ECO:0000256" key="4">
    <source>
        <dbReference type="ARBA" id="ARBA00022692"/>
    </source>
</evidence>
<dbReference type="InterPro" id="IPR018076">
    <property type="entry name" value="T2SS_GspF_dom"/>
</dbReference>
<reference evidence="10" key="1">
    <citation type="submission" date="2019-01" db="EMBL/GenBank/DDBJ databases">
        <title>Cytophagaceae bacterium strain CAR-16.</title>
        <authorList>
            <person name="Chen W.-M."/>
        </authorList>
    </citation>
    <scope>NUCLEOTIDE SEQUENCE [LARGE SCALE GENOMIC DNA]</scope>
    <source>
        <strain evidence="10">CHR27</strain>
    </source>
</reference>
<dbReference type="RefSeq" id="WP_129403433.1">
    <property type="nucleotide sequence ID" value="NZ_SBKP01000003.1"/>
</dbReference>
<dbReference type="Gene3D" id="1.20.81.30">
    <property type="entry name" value="Type II secretion system (T2SS), domain F"/>
    <property type="match status" value="2"/>
</dbReference>
<evidence type="ECO:0000256" key="3">
    <source>
        <dbReference type="ARBA" id="ARBA00022475"/>
    </source>
</evidence>
<dbReference type="InterPro" id="IPR042094">
    <property type="entry name" value="T2SS_GspF_sf"/>
</dbReference>
<keyword evidence="5 7" id="KW-1133">Transmembrane helix</keyword>
<dbReference type="InterPro" id="IPR003004">
    <property type="entry name" value="GspF/PilC"/>
</dbReference>
<evidence type="ECO:0000313" key="9">
    <source>
        <dbReference type="EMBL" id="RXR29896.1"/>
    </source>
</evidence>
<dbReference type="GO" id="GO:0015628">
    <property type="term" value="P:protein secretion by the type II secretion system"/>
    <property type="evidence" value="ECO:0007669"/>
    <property type="project" value="TreeGrafter"/>
</dbReference>
<evidence type="ECO:0000256" key="5">
    <source>
        <dbReference type="ARBA" id="ARBA00022989"/>
    </source>
</evidence>
<dbReference type="GO" id="GO:0005886">
    <property type="term" value="C:plasma membrane"/>
    <property type="evidence" value="ECO:0007669"/>
    <property type="project" value="UniProtKB-SubCell"/>
</dbReference>
<keyword evidence="3" id="KW-1003">Cell membrane</keyword>
<keyword evidence="6 7" id="KW-0472">Membrane</keyword>
<dbReference type="PANTHER" id="PTHR30012:SF0">
    <property type="entry name" value="TYPE II SECRETION SYSTEM PROTEIN F-RELATED"/>
    <property type="match status" value="1"/>
</dbReference>
<comment type="similarity">
    <text evidence="2">Belongs to the GSP F family.</text>
</comment>
<evidence type="ECO:0000259" key="8">
    <source>
        <dbReference type="Pfam" id="PF00482"/>
    </source>
</evidence>
<dbReference type="AlphaFoldDB" id="A0A4V1N3U6"/>
<keyword evidence="10" id="KW-1185">Reference proteome</keyword>
<feature type="transmembrane region" description="Helical" evidence="7">
    <location>
        <begin position="367"/>
        <end position="397"/>
    </location>
</feature>
<organism evidence="9 10">
    <name type="scientific">Sphingobium fluviale</name>
    <dbReference type="NCBI Taxonomy" id="2506423"/>
    <lineage>
        <taxon>Bacteria</taxon>
        <taxon>Pseudomonadati</taxon>
        <taxon>Pseudomonadota</taxon>
        <taxon>Alphaproteobacteria</taxon>
        <taxon>Sphingomonadales</taxon>
        <taxon>Sphingomonadaceae</taxon>
        <taxon>Sphingobium</taxon>
    </lineage>
</organism>
<feature type="domain" description="Type II secretion system protein GspF" evidence="8">
    <location>
        <begin position="71"/>
        <end position="191"/>
    </location>
</feature>
<evidence type="ECO:0000256" key="7">
    <source>
        <dbReference type="SAM" id="Phobius"/>
    </source>
</evidence>
<proteinExistence type="inferred from homology"/>
<dbReference type="EMBL" id="SBKP01000003">
    <property type="protein sequence ID" value="RXR29896.1"/>
    <property type="molecule type" value="Genomic_DNA"/>
</dbReference>